<reference evidence="2" key="1">
    <citation type="submission" date="2014-05" db="EMBL/GenBank/DDBJ databases">
        <title>The transcriptome of the halophilic microalga Tetraselmis sp. GSL018 isolated from the Great Salt Lake, Utah.</title>
        <authorList>
            <person name="Jinkerson R.E."/>
            <person name="D'Adamo S."/>
            <person name="Posewitz M.C."/>
        </authorList>
    </citation>
    <scope>NUCLEOTIDE SEQUENCE</scope>
    <source>
        <strain evidence="2">GSL018</strain>
    </source>
</reference>
<feature type="non-terminal residue" evidence="2">
    <location>
        <position position="134"/>
    </location>
</feature>
<proteinExistence type="predicted"/>
<dbReference type="EMBL" id="GBEZ01026074">
    <property type="protein sequence ID" value="JAC61089.1"/>
    <property type="molecule type" value="Transcribed_RNA"/>
</dbReference>
<feature type="region of interest" description="Disordered" evidence="1">
    <location>
        <begin position="1"/>
        <end position="33"/>
    </location>
</feature>
<protein>
    <submittedName>
        <fullName evidence="2">Uncharacterized protein</fullName>
    </submittedName>
</protein>
<accession>A0A061QRN5</accession>
<feature type="compositionally biased region" description="Polar residues" evidence="1">
    <location>
        <begin position="8"/>
        <end position="19"/>
    </location>
</feature>
<dbReference type="AlphaFoldDB" id="A0A061QRN5"/>
<sequence>TSEDIMMDNSQSQELQTSPLGPRSATAKSGGQHMATVRSLGLMHDLQEYIVTVEAIASKRKAEIDRLKEEKRELEKQLSSRKAQERQAGTLANSSPTKFGPKYGFGDIANQDMPPKVRAIVEDNRMLKEELRMA</sequence>
<feature type="region of interest" description="Disordered" evidence="1">
    <location>
        <begin position="70"/>
        <end position="111"/>
    </location>
</feature>
<name>A0A061QRN5_9CHLO</name>
<evidence type="ECO:0000256" key="1">
    <source>
        <dbReference type="SAM" id="MobiDB-lite"/>
    </source>
</evidence>
<evidence type="ECO:0000313" key="2">
    <source>
        <dbReference type="EMBL" id="JAC61089.1"/>
    </source>
</evidence>
<feature type="compositionally biased region" description="Basic and acidic residues" evidence="1">
    <location>
        <begin position="70"/>
        <end position="85"/>
    </location>
</feature>
<organism evidence="2">
    <name type="scientific">Tetraselmis sp. GSL018</name>
    <dbReference type="NCBI Taxonomy" id="582737"/>
    <lineage>
        <taxon>Eukaryota</taxon>
        <taxon>Viridiplantae</taxon>
        <taxon>Chlorophyta</taxon>
        <taxon>core chlorophytes</taxon>
        <taxon>Chlorodendrophyceae</taxon>
        <taxon>Chlorodendrales</taxon>
        <taxon>Chlorodendraceae</taxon>
        <taxon>Tetraselmis</taxon>
    </lineage>
</organism>
<gene>
    <name evidence="2" type="ORF">TSPGSL018_27198</name>
</gene>
<feature type="non-terminal residue" evidence="2">
    <location>
        <position position="1"/>
    </location>
</feature>